<evidence type="ECO:0000313" key="2">
    <source>
        <dbReference type="Proteomes" id="UP001301216"/>
    </source>
</evidence>
<proteinExistence type="predicted"/>
<protein>
    <submittedName>
        <fullName evidence="1">Uncharacterized protein</fullName>
    </submittedName>
</protein>
<accession>A0ABT3QSM3</accession>
<dbReference type="EMBL" id="JAPHAV010000012">
    <property type="protein sequence ID" value="MCX2698613.1"/>
    <property type="molecule type" value="Genomic_DNA"/>
</dbReference>
<dbReference type="Proteomes" id="UP001301216">
    <property type="component" value="Unassembled WGS sequence"/>
</dbReference>
<keyword evidence="2" id="KW-1185">Reference proteome</keyword>
<sequence>MIREISPFLTRYAKVRTASETIPGHYSGELKMWAVNTSIGDMPIIEAKTDLLEITTKTRVNLEADDELPSPLLELSTKTEANIESDDDDCRAVGLLELTTKTAAQLESDDEDSGGVRFI</sequence>
<reference evidence="1 2" key="1">
    <citation type="submission" date="2022-11" db="EMBL/GenBank/DDBJ databases">
        <title>Brucella sp. YY2X, whole genome shotgun sequencing project.</title>
        <authorList>
            <person name="Yang Y."/>
        </authorList>
    </citation>
    <scope>NUCLEOTIDE SEQUENCE [LARGE SCALE GENOMIC DNA]</scope>
    <source>
        <strain evidence="1 2">YY2X</strain>
    </source>
</reference>
<comment type="caution">
    <text evidence="1">The sequence shown here is derived from an EMBL/GenBank/DDBJ whole genome shotgun (WGS) entry which is preliminary data.</text>
</comment>
<evidence type="ECO:0000313" key="1">
    <source>
        <dbReference type="EMBL" id="MCX2698613.1"/>
    </source>
</evidence>
<organism evidence="1 2">
    <name type="scientific">Ochrobactrum chromiisoli</name>
    <dbReference type="NCBI Taxonomy" id="2993941"/>
    <lineage>
        <taxon>Bacteria</taxon>
        <taxon>Pseudomonadati</taxon>
        <taxon>Pseudomonadota</taxon>
        <taxon>Alphaproteobacteria</taxon>
        <taxon>Hyphomicrobiales</taxon>
        <taxon>Brucellaceae</taxon>
        <taxon>Brucella/Ochrobactrum group</taxon>
        <taxon>Ochrobactrum</taxon>
    </lineage>
</organism>
<dbReference type="RefSeq" id="WP_113533289.1">
    <property type="nucleotide sequence ID" value="NZ_JAPHAV010000012.1"/>
</dbReference>
<gene>
    <name evidence="1" type="ORF">OPR82_17940</name>
</gene>
<name>A0ABT3QSM3_9HYPH</name>